<dbReference type="InterPro" id="IPR036770">
    <property type="entry name" value="Ankyrin_rpt-contain_sf"/>
</dbReference>
<reference evidence="7" key="1">
    <citation type="submission" date="2021-06" db="EMBL/GenBank/DDBJ databases">
        <authorList>
            <person name="Kallberg Y."/>
            <person name="Tangrot J."/>
            <person name="Rosling A."/>
        </authorList>
    </citation>
    <scope>NUCLEOTIDE SEQUENCE</scope>
    <source>
        <strain evidence="7">FL966</strain>
    </source>
</reference>
<dbReference type="Gene3D" id="1.25.40.20">
    <property type="entry name" value="Ankyrin repeat-containing domain"/>
    <property type="match status" value="2"/>
</dbReference>
<dbReference type="Proteomes" id="UP000789759">
    <property type="component" value="Unassembled WGS sequence"/>
</dbReference>
<dbReference type="PROSITE" id="PS50297">
    <property type="entry name" value="ANK_REP_REGION"/>
    <property type="match status" value="3"/>
</dbReference>
<feature type="domain" description="GP-PDE" evidence="6">
    <location>
        <begin position="707"/>
        <end position="1047"/>
    </location>
</feature>
<dbReference type="InterPro" id="IPR030395">
    <property type="entry name" value="GP_PDE_dom"/>
</dbReference>
<proteinExistence type="predicted"/>
<feature type="repeat" description="ANK" evidence="4">
    <location>
        <begin position="446"/>
        <end position="478"/>
    </location>
</feature>
<dbReference type="PROSITE" id="PS50088">
    <property type="entry name" value="ANK_REPEAT"/>
    <property type="match status" value="3"/>
</dbReference>
<comment type="caution">
    <text evidence="7">The sequence shown here is derived from an EMBL/GenBank/DDBJ whole genome shotgun (WGS) entry which is preliminary data.</text>
</comment>
<keyword evidence="8" id="KW-1185">Reference proteome</keyword>
<dbReference type="GO" id="GO:0046475">
    <property type="term" value="P:glycerophospholipid catabolic process"/>
    <property type="evidence" value="ECO:0007669"/>
    <property type="project" value="TreeGrafter"/>
</dbReference>
<dbReference type="OrthoDB" id="197419at2759"/>
<name>A0A9N9EI66_9GLOM</name>
<dbReference type="InterPro" id="IPR017946">
    <property type="entry name" value="PLC-like_Pdiesterase_TIM-brl"/>
</dbReference>
<evidence type="ECO:0000256" key="1">
    <source>
        <dbReference type="ARBA" id="ARBA00022737"/>
    </source>
</evidence>
<dbReference type="PROSITE" id="PS51382">
    <property type="entry name" value="SPX"/>
    <property type="match status" value="1"/>
</dbReference>
<sequence>MEHKFKELSEKYQCFHNNALNGINSNGVNSLNINPNLDQDACYEFFLNLVETKDEINNLLRFAALNIKAVNKTLKKFDKKLKKEEKNHYLEKINDLPLVSCSALIKLLESIEQWIREVHHKIADNNNHLSSPNHSLDNTALLNAIRNDDDSTLRNLIDEMVSDIRTENMDENFDNRMINQANPVVQKVLISILYKACYYQAFNCIKQLILSGVNILEEKDINKRSLIHKLVINGGILPRGNVTTSPATSPTLNNSSSSDYPRIISCILEHLPEHTHVFSLDIYGKNPLHYAASKGFVQITKTLLEYLMRVEQFSLEMAFNDNVWFDDNGYTPLFYATLNNKVEIIDCIMETGQIRDVDSPSNVRDTTLVPKLMNSSNTTQTLLAVSCKFGHCSVARSLLNHHANPNIQDEDGETPLHLASRGGFTECCKILISEYNANMEIRERYSGWTPLFLAAIEGHKETVEALIQSGAIHNIVDYSGWTPHMHAVFRGHLTMKNILRPSNQTILSSISTNHEIMVSPQDNISRQETSAEVINQNRYLKDQSLIIVTLGTTDIRKDDIVPIKFNNKLSYSSPVSLVIWAINATGEKVTIDLPIKDKNDNTEIDPPIKDNTTIDPIMFYAREQDLNDVTLIFDIMPIYGSIRQLIGRGTAALSSVKTYPGPNYTSLIGSVTVPIIGSLGVDVIGKIQFEYLVVKPFKFNNLENRKKCTWESLGTKVIGHRGMGENFNFKERSKLQMGENTVQNCQVTKDLIPVIYHDWYITETGFDIPIHSVTLNQFLKIKARENERNLDNDSNETYLNNVTNEIDLNNVTNEVDLNTFTDNIPNSNSSGRLKRSNSMSSLNKAKYRKIDENNVGKLKGNGAGTIQAPFATLEETIKKVPVNIGFNIEVKYPMIVEAEEFKLQPFYTELNDFCDAILKCVYEHAQPGRKIIFSTFHPEICSILAWKQPVYSVFFLTECGAYNMGDVRCNSLQAAIRFAKFAGLSGIVANCNTIIEAPGLTKIVKAAGLLLFTYGGSNNEVANAQLQKRAGVDAVIVDFVKAVKIGLEQIDNENQIENIVN</sequence>
<dbReference type="PROSITE" id="PS51704">
    <property type="entry name" value="GP_PDE"/>
    <property type="match status" value="1"/>
</dbReference>
<feature type="domain" description="SPX" evidence="5">
    <location>
        <begin position="1"/>
        <end position="91"/>
    </location>
</feature>
<dbReference type="InterPro" id="IPR002110">
    <property type="entry name" value="Ankyrin_rpt"/>
</dbReference>
<keyword evidence="2" id="KW-0378">Hydrolase</keyword>
<dbReference type="EMBL" id="CAJVQA010008726">
    <property type="protein sequence ID" value="CAG8676126.1"/>
    <property type="molecule type" value="Genomic_DNA"/>
</dbReference>
<evidence type="ECO:0000259" key="5">
    <source>
        <dbReference type="PROSITE" id="PS51382"/>
    </source>
</evidence>
<keyword evidence="3 4" id="KW-0040">ANK repeat</keyword>
<evidence type="ECO:0000313" key="7">
    <source>
        <dbReference type="EMBL" id="CAG8676126.1"/>
    </source>
</evidence>
<feature type="repeat" description="ANK" evidence="4">
    <location>
        <begin position="283"/>
        <end position="305"/>
    </location>
</feature>
<keyword evidence="1" id="KW-0677">Repeat</keyword>
<dbReference type="PANTHER" id="PTHR22958">
    <property type="entry name" value="GLYCEROPHOSPHORYL DIESTER PHOSPHODIESTERASE"/>
    <property type="match status" value="1"/>
</dbReference>
<evidence type="ECO:0000313" key="8">
    <source>
        <dbReference type="Proteomes" id="UP000789759"/>
    </source>
</evidence>
<dbReference type="SMART" id="SM00248">
    <property type="entry name" value="ANK"/>
    <property type="match status" value="7"/>
</dbReference>
<dbReference type="InterPro" id="IPR051578">
    <property type="entry name" value="GDPD"/>
</dbReference>
<accession>A0A9N9EI66</accession>
<dbReference type="InterPro" id="IPR057506">
    <property type="entry name" value="C2_GPCPD1"/>
</dbReference>
<evidence type="ECO:0000256" key="4">
    <source>
        <dbReference type="PROSITE-ProRule" id="PRU00023"/>
    </source>
</evidence>
<dbReference type="Pfam" id="PF03009">
    <property type="entry name" value="GDPD"/>
    <property type="match status" value="1"/>
</dbReference>
<dbReference type="SUPFAM" id="SSF48403">
    <property type="entry name" value="Ankyrin repeat"/>
    <property type="match status" value="1"/>
</dbReference>
<dbReference type="Pfam" id="PF12796">
    <property type="entry name" value="Ank_2"/>
    <property type="match status" value="3"/>
</dbReference>
<dbReference type="PANTHER" id="PTHR22958:SF1">
    <property type="entry name" value="GLYCEROPHOSPHOCHOLINE PHOSPHODIESTERASE GPCPD1"/>
    <property type="match status" value="1"/>
</dbReference>
<dbReference type="Gene3D" id="3.20.20.190">
    <property type="entry name" value="Phosphatidylinositol (PI) phosphodiesterase"/>
    <property type="match status" value="1"/>
</dbReference>
<evidence type="ECO:0000259" key="6">
    <source>
        <dbReference type="PROSITE" id="PS51704"/>
    </source>
</evidence>
<dbReference type="Pfam" id="PF25329">
    <property type="entry name" value="C2_GDE1"/>
    <property type="match status" value="1"/>
</dbReference>
<organism evidence="7 8">
    <name type="scientific">Cetraspora pellucida</name>
    <dbReference type="NCBI Taxonomy" id="1433469"/>
    <lineage>
        <taxon>Eukaryota</taxon>
        <taxon>Fungi</taxon>
        <taxon>Fungi incertae sedis</taxon>
        <taxon>Mucoromycota</taxon>
        <taxon>Glomeromycotina</taxon>
        <taxon>Glomeromycetes</taxon>
        <taxon>Diversisporales</taxon>
        <taxon>Gigasporaceae</taxon>
        <taxon>Cetraspora</taxon>
    </lineage>
</organism>
<dbReference type="InterPro" id="IPR004331">
    <property type="entry name" value="SPX_dom"/>
</dbReference>
<gene>
    <name evidence="7" type="ORF">CPELLU_LOCUS10528</name>
</gene>
<evidence type="ECO:0000256" key="2">
    <source>
        <dbReference type="ARBA" id="ARBA00022801"/>
    </source>
</evidence>
<evidence type="ECO:0000256" key="3">
    <source>
        <dbReference type="ARBA" id="ARBA00023043"/>
    </source>
</evidence>
<dbReference type="AlphaFoldDB" id="A0A9N9EI66"/>
<protein>
    <submittedName>
        <fullName evidence="7">23030_t:CDS:1</fullName>
    </submittedName>
</protein>
<dbReference type="SUPFAM" id="SSF51695">
    <property type="entry name" value="PLC-like phosphodiesterases"/>
    <property type="match status" value="1"/>
</dbReference>
<feature type="repeat" description="ANK" evidence="4">
    <location>
        <begin position="411"/>
        <end position="444"/>
    </location>
</feature>
<dbReference type="GO" id="GO:0047389">
    <property type="term" value="F:glycerophosphocholine phosphodiesterase activity"/>
    <property type="evidence" value="ECO:0007669"/>
    <property type="project" value="TreeGrafter"/>
</dbReference>